<dbReference type="OrthoDB" id="9790967at2"/>
<comment type="caution">
    <text evidence="1">The sequence shown here is derived from an EMBL/GenBank/DDBJ whole genome shotgun (WGS) entry which is preliminary data.</text>
</comment>
<keyword evidence="2" id="KW-1185">Reference proteome</keyword>
<dbReference type="Proteomes" id="UP000451860">
    <property type="component" value="Unassembled WGS sequence"/>
</dbReference>
<protein>
    <submittedName>
        <fullName evidence="1">Enoyl-CoA hydratase</fullName>
    </submittedName>
</protein>
<dbReference type="GO" id="GO:0003824">
    <property type="term" value="F:catalytic activity"/>
    <property type="evidence" value="ECO:0007669"/>
    <property type="project" value="UniProtKB-ARBA"/>
</dbReference>
<dbReference type="PANTHER" id="PTHR11941:SF54">
    <property type="entry name" value="ENOYL-COA HYDRATASE, MITOCHONDRIAL"/>
    <property type="match status" value="1"/>
</dbReference>
<gene>
    <name evidence="1" type="ORF">GB883_01255</name>
</gene>
<proteinExistence type="predicted"/>
<dbReference type="PANTHER" id="PTHR11941">
    <property type="entry name" value="ENOYL-COA HYDRATASE-RELATED"/>
    <property type="match status" value="1"/>
</dbReference>
<reference evidence="1 2" key="1">
    <citation type="submission" date="2019-10" db="EMBL/GenBank/DDBJ databases">
        <title>Georgenia wutianyii sp. nov. and Georgenia yuyongxinii sp. nov. isolated from plateau pika (Ochotona curzoniae) in the Qinghai-Tibet plateau of China.</title>
        <authorList>
            <person name="Tian Z."/>
        </authorList>
    </citation>
    <scope>NUCLEOTIDE SEQUENCE [LARGE SCALE GENOMIC DNA]</scope>
    <source>
        <strain evidence="1 2">DSM 21501</strain>
    </source>
</reference>
<accession>A0A7J5UUD7</accession>
<organism evidence="1 2">
    <name type="scientific">Georgenia thermotolerans</name>
    <dbReference type="NCBI Taxonomy" id="527326"/>
    <lineage>
        <taxon>Bacteria</taxon>
        <taxon>Bacillati</taxon>
        <taxon>Actinomycetota</taxon>
        <taxon>Actinomycetes</taxon>
        <taxon>Micrococcales</taxon>
        <taxon>Bogoriellaceae</taxon>
        <taxon>Georgenia</taxon>
    </lineage>
</organism>
<dbReference type="InterPro" id="IPR029045">
    <property type="entry name" value="ClpP/crotonase-like_dom_sf"/>
</dbReference>
<dbReference type="CDD" id="cd06558">
    <property type="entry name" value="crotonase-like"/>
    <property type="match status" value="1"/>
</dbReference>
<dbReference type="EMBL" id="WHJE01000003">
    <property type="protein sequence ID" value="KAE8765886.1"/>
    <property type="molecule type" value="Genomic_DNA"/>
</dbReference>
<dbReference type="Pfam" id="PF00378">
    <property type="entry name" value="ECH_1"/>
    <property type="match status" value="1"/>
</dbReference>
<dbReference type="Gene3D" id="3.90.226.10">
    <property type="entry name" value="2-enoyl-CoA Hydratase, Chain A, domain 1"/>
    <property type="match status" value="1"/>
</dbReference>
<evidence type="ECO:0000313" key="2">
    <source>
        <dbReference type="Proteomes" id="UP000451860"/>
    </source>
</evidence>
<dbReference type="GO" id="GO:0006635">
    <property type="term" value="P:fatty acid beta-oxidation"/>
    <property type="evidence" value="ECO:0007669"/>
    <property type="project" value="TreeGrafter"/>
</dbReference>
<name>A0A7J5UUD7_9MICO</name>
<dbReference type="InterPro" id="IPR001753">
    <property type="entry name" value="Enoyl-CoA_hydra/iso"/>
</dbReference>
<dbReference type="SUPFAM" id="SSF52096">
    <property type="entry name" value="ClpP/crotonase"/>
    <property type="match status" value="1"/>
</dbReference>
<sequence>MPPFWSTATENGVVVARYRNPPVNYYTDVALGELDALVDGLATESVRALVLAGGTPGTFVTHFSPEEILAGIRDREALVRAGAVRSGRANRPLGRLAELPFPVIAAMNGDTMGFGYELALACDLRVGQRGNYRYGLPEVRLGVVPGAGGMQRLTRLVGLGRSLDMVLRARVFTPEDAYEHGLVDELADDALRTAVAIGREIAALPPVAVAAAKRALHAGADAPLTAALVLDGDANVRAKGGAEVVEVLTEYVGLPPNRRREWLERR</sequence>
<dbReference type="RefSeq" id="WP_152202334.1">
    <property type="nucleotide sequence ID" value="NZ_VUKF01000013.1"/>
</dbReference>
<evidence type="ECO:0000313" key="1">
    <source>
        <dbReference type="EMBL" id="KAE8765886.1"/>
    </source>
</evidence>
<dbReference type="AlphaFoldDB" id="A0A7J5UUD7"/>